<organism evidence="1 2">
    <name type="scientific">Mucilaginibacter glaciei</name>
    <dbReference type="NCBI Taxonomy" id="2772109"/>
    <lineage>
        <taxon>Bacteria</taxon>
        <taxon>Pseudomonadati</taxon>
        <taxon>Bacteroidota</taxon>
        <taxon>Sphingobacteriia</taxon>
        <taxon>Sphingobacteriales</taxon>
        <taxon>Sphingobacteriaceae</taxon>
        <taxon>Mucilaginibacter</taxon>
    </lineage>
</organism>
<name>A0A926S1W7_9SPHI</name>
<reference evidence="1" key="1">
    <citation type="submission" date="2020-09" db="EMBL/GenBank/DDBJ databases">
        <title>Novel species of Mucilaginibacter isolated from a glacier on the Tibetan Plateau.</title>
        <authorList>
            <person name="Liu Q."/>
            <person name="Xin Y.-H."/>
        </authorList>
    </citation>
    <scope>NUCLEOTIDE SEQUENCE</scope>
    <source>
        <strain evidence="1">ZB1P21</strain>
    </source>
</reference>
<sequence length="171" mass="19710">MKNLYSFLIIMLCSTYFACKQSSKEIDYGVVSKDSGNFSVQFPELQYQERILITINDDIILSDSATKLSGNPIFWKYYNYPKKIIKIEFSDFFKGKLKERKTFKDTLIDIKQRTLIVSRPIPKGITKANWKPYGLVSIDTGFRKVNLVNDSIAFSGMWTDKAIEIKVPPLP</sequence>
<accession>A0A926S1W7</accession>
<dbReference type="AlphaFoldDB" id="A0A926S1W7"/>
<dbReference type="Proteomes" id="UP000619078">
    <property type="component" value="Unassembled WGS sequence"/>
</dbReference>
<comment type="caution">
    <text evidence="1">The sequence shown here is derived from an EMBL/GenBank/DDBJ whole genome shotgun (WGS) entry which is preliminary data.</text>
</comment>
<dbReference type="EMBL" id="JACWMX010000002">
    <property type="protein sequence ID" value="MBD1392589.1"/>
    <property type="molecule type" value="Genomic_DNA"/>
</dbReference>
<keyword evidence="2" id="KW-1185">Reference proteome</keyword>
<dbReference type="RefSeq" id="WP_191161675.1">
    <property type="nucleotide sequence ID" value="NZ_JACWMX010000002.1"/>
</dbReference>
<evidence type="ECO:0000313" key="2">
    <source>
        <dbReference type="Proteomes" id="UP000619078"/>
    </source>
</evidence>
<proteinExistence type="predicted"/>
<evidence type="ECO:0000313" key="1">
    <source>
        <dbReference type="EMBL" id="MBD1392589.1"/>
    </source>
</evidence>
<gene>
    <name evidence="1" type="ORF">IDJ76_05735</name>
</gene>
<protein>
    <submittedName>
        <fullName evidence="1">Uncharacterized protein</fullName>
    </submittedName>
</protein>